<comment type="caution">
    <text evidence="2">The sequence shown here is derived from an EMBL/GenBank/DDBJ whole genome shotgun (WGS) entry which is preliminary data.</text>
</comment>
<evidence type="ECO:0000256" key="1">
    <source>
        <dbReference type="SAM" id="MobiDB-lite"/>
    </source>
</evidence>
<organism evidence="2 3">
    <name type="scientific">Portunus trituberculatus</name>
    <name type="common">Swimming crab</name>
    <name type="synonym">Neptunus trituberculatus</name>
    <dbReference type="NCBI Taxonomy" id="210409"/>
    <lineage>
        <taxon>Eukaryota</taxon>
        <taxon>Metazoa</taxon>
        <taxon>Ecdysozoa</taxon>
        <taxon>Arthropoda</taxon>
        <taxon>Crustacea</taxon>
        <taxon>Multicrustacea</taxon>
        <taxon>Malacostraca</taxon>
        <taxon>Eumalacostraca</taxon>
        <taxon>Eucarida</taxon>
        <taxon>Decapoda</taxon>
        <taxon>Pleocyemata</taxon>
        <taxon>Brachyura</taxon>
        <taxon>Eubrachyura</taxon>
        <taxon>Portunoidea</taxon>
        <taxon>Portunidae</taxon>
        <taxon>Portuninae</taxon>
        <taxon>Portunus</taxon>
    </lineage>
</organism>
<dbReference type="EMBL" id="VSRR010008982">
    <property type="protein sequence ID" value="MPC49608.1"/>
    <property type="molecule type" value="Genomic_DNA"/>
</dbReference>
<protein>
    <submittedName>
        <fullName evidence="2">Uncharacterized protein</fullName>
    </submittedName>
</protein>
<evidence type="ECO:0000313" key="2">
    <source>
        <dbReference type="EMBL" id="MPC49608.1"/>
    </source>
</evidence>
<feature type="compositionally biased region" description="Polar residues" evidence="1">
    <location>
        <begin position="12"/>
        <end position="26"/>
    </location>
</feature>
<dbReference type="AlphaFoldDB" id="A0A5B7FXI2"/>
<proteinExistence type="predicted"/>
<reference evidence="2 3" key="1">
    <citation type="submission" date="2019-05" db="EMBL/GenBank/DDBJ databases">
        <title>Another draft genome of Portunus trituberculatus and its Hox gene families provides insights of decapod evolution.</title>
        <authorList>
            <person name="Jeong J.-H."/>
            <person name="Song I."/>
            <person name="Kim S."/>
            <person name="Choi T."/>
            <person name="Kim D."/>
            <person name="Ryu S."/>
            <person name="Kim W."/>
        </authorList>
    </citation>
    <scope>NUCLEOTIDE SEQUENCE [LARGE SCALE GENOMIC DNA]</scope>
    <source>
        <tissue evidence="2">Muscle</tissue>
    </source>
</reference>
<evidence type="ECO:0000313" key="3">
    <source>
        <dbReference type="Proteomes" id="UP000324222"/>
    </source>
</evidence>
<gene>
    <name evidence="2" type="ORF">E2C01_043416</name>
</gene>
<sequence length="120" mass="13232">MVQEARDRYSQAFGSSTPVMNQNSPISSSTTTHCPTLHTFTASISLSLAHLSRYSHFHSTVTSFSQLHPCFLSFLPCFDTPIPSFSSPRLVSVSHATSYSFKLLHTRSSQPILPHTHPPG</sequence>
<feature type="region of interest" description="Disordered" evidence="1">
    <location>
        <begin position="1"/>
        <end position="30"/>
    </location>
</feature>
<keyword evidence="3" id="KW-1185">Reference proteome</keyword>
<dbReference type="Proteomes" id="UP000324222">
    <property type="component" value="Unassembled WGS sequence"/>
</dbReference>
<name>A0A5B7FXI2_PORTR</name>
<accession>A0A5B7FXI2</accession>